<gene>
    <name evidence="2" type="ORF">FWK35_00034867</name>
</gene>
<reference evidence="2 3" key="1">
    <citation type="submission" date="2019-08" db="EMBL/GenBank/DDBJ databases">
        <title>Whole genome of Aphis craccivora.</title>
        <authorList>
            <person name="Voronova N.V."/>
            <person name="Shulinski R.S."/>
            <person name="Bandarenka Y.V."/>
            <person name="Zhorov D.G."/>
            <person name="Warner D."/>
        </authorList>
    </citation>
    <scope>NUCLEOTIDE SEQUENCE [LARGE SCALE GENOMIC DNA]</scope>
    <source>
        <strain evidence="2">180601</strain>
        <tissue evidence="2">Whole Body</tissue>
    </source>
</reference>
<dbReference type="Proteomes" id="UP000478052">
    <property type="component" value="Unassembled WGS sequence"/>
</dbReference>
<feature type="region of interest" description="Disordered" evidence="1">
    <location>
        <begin position="73"/>
        <end position="98"/>
    </location>
</feature>
<evidence type="ECO:0000313" key="2">
    <source>
        <dbReference type="EMBL" id="KAF0698539.1"/>
    </source>
</evidence>
<evidence type="ECO:0000256" key="1">
    <source>
        <dbReference type="SAM" id="MobiDB-lite"/>
    </source>
</evidence>
<organism evidence="2 3">
    <name type="scientific">Aphis craccivora</name>
    <name type="common">Cowpea aphid</name>
    <dbReference type="NCBI Taxonomy" id="307492"/>
    <lineage>
        <taxon>Eukaryota</taxon>
        <taxon>Metazoa</taxon>
        <taxon>Ecdysozoa</taxon>
        <taxon>Arthropoda</taxon>
        <taxon>Hexapoda</taxon>
        <taxon>Insecta</taxon>
        <taxon>Pterygota</taxon>
        <taxon>Neoptera</taxon>
        <taxon>Paraneoptera</taxon>
        <taxon>Hemiptera</taxon>
        <taxon>Sternorrhyncha</taxon>
        <taxon>Aphidomorpha</taxon>
        <taxon>Aphidoidea</taxon>
        <taxon>Aphididae</taxon>
        <taxon>Aphidini</taxon>
        <taxon>Aphis</taxon>
        <taxon>Aphis</taxon>
    </lineage>
</organism>
<accession>A0A6G0VLM7</accession>
<evidence type="ECO:0000313" key="3">
    <source>
        <dbReference type="Proteomes" id="UP000478052"/>
    </source>
</evidence>
<protein>
    <submittedName>
        <fullName evidence="2">Uncharacterized protein</fullName>
    </submittedName>
</protein>
<feature type="non-terminal residue" evidence="2">
    <location>
        <position position="1"/>
    </location>
</feature>
<proteinExistence type="predicted"/>
<dbReference type="EMBL" id="VUJU01014942">
    <property type="protein sequence ID" value="KAF0698539.1"/>
    <property type="molecule type" value="Genomic_DNA"/>
</dbReference>
<comment type="caution">
    <text evidence="2">The sequence shown here is derived from an EMBL/GenBank/DDBJ whole genome shotgun (WGS) entry which is preliminary data.</text>
</comment>
<keyword evidence="3" id="KW-1185">Reference proteome</keyword>
<sequence length="118" mass="13159">CVDELLSTSGHLTVFPCSEHKTDIMTYIISYYITMRMRQHAALQNKDLKKKSSLLKKKSKLITNTNACACGMPHGVSRPARPVKSTATGSERKVVHENNTSVASVARFPSLRKLRLKT</sequence>
<name>A0A6G0VLM7_APHCR</name>
<dbReference type="AlphaFoldDB" id="A0A6G0VLM7"/>